<protein>
    <recommendedName>
        <fullName evidence="9">Hydroxylysine kinase</fullName>
        <ecNumber evidence="8">2.7.1.81</ecNumber>
    </recommendedName>
</protein>
<evidence type="ECO:0000313" key="12">
    <source>
        <dbReference type="Proteomes" id="UP001152320"/>
    </source>
</evidence>
<proteinExistence type="inferred from homology"/>
<comment type="subcellular location">
    <subcellularLocation>
        <location evidence="1">Cytoplasm</location>
    </subcellularLocation>
</comment>
<evidence type="ECO:0000313" key="11">
    <source>
        <dbReference type="EMBL" id="KAJ8029817.1"/>
    </source>
</evidence>
<keyword evidence="5 11" id="KW-0418">Kinase</keyword>
<dbReference type="PANTHER" id="PTHR21064">
    <property type="entry name" value="AMINOGLYCOSIDE PHOSPHOTRANSFERASE DOMAIN-CONTAINING PROTEIN-RELATED"/>
    <property type="match status" value="1"/>
</dbReference>
<organism evidence="11 12">
    <name type="scientific">Holothuria leucospilota</name>
    <name type="common">Black long sea cucumber</name>
    <name type="synonym">Mertensiothuria leucospilota</name>
    <dbReference type="NCBI Taxonomy" id="206669"/>
    <lineage>
        <taxon>Eukaryota</taxon>
        <taxon>Metazoa</taxon>
        <taxon>Echinodermata</taxon>
        <taxon>Eleutherozoa</taxon>
        <taxon>Echinozoa</taxon>
        <taxon>Holothuroidea</taxon>
        <taxon>Aspidochirotacea</taxon>
        <taxon>Aspidochirotida</taxon>
        <taxon>Holothuriidae</taxon>
        <taxon>Holothuria</taxon>
    </lineage>
</organism>
<comment type="catalytic activity">
    <reaction evidence="6">
        <text>(5R)-5-hydroxy-L-lysine + GTP = (5R)-5-phosphooxy-L-lysine + GDP + H(+)</text>
        <dbReference type="Rhea" id="RHEA:19049"/>
        <dbReference type="ChEBI" id="CHEBI:15378"/>
        <dbReference type="ChEBI" id="CHEBI:37565"/>
        <dbReference type="ChEBI" id="CHEBI:57882"/>
        <dbReference type="ChEBI" id="CHEBI:58189"/>
        <dbReference type="ChEBI" id="CHEBI:58357"/>
        <dbReference type="EC" id="2.7.1.81"/>
    </reaction>
</comment>
<comment type="caution">
    <text evidence="11">The sequence shown here is derived from an EMBL/GenBank/DDBJ whole genome shotgun (WGS) entry which is preliminary data.</text>
</comment>
<keyword evidence="12" id="KW-1185">Reference proteome</keyword>
<reference evidence="11" key="1">
    <citation type="submission" date="2021-10" db="EMBL/GenBank/DDBJ databases">
        <title>Tropical sea cucumber genome reveals ecological adaptation and Cuvierian tubules defense mechanism.</title>
        <authorList>
            <person name="Chen T."/>
        </authorList>
    </citation>
    <scope>NUCLEOTIDE SEQUENCE</scope>
    <source>
        <strain evidence="11">Nanhai2018</strain>
        <tissue evidence="11">Muscle</tissue>
    </source>
</reference>
<dbReference type="PANTHER" id="PTHR21064:SF1">
    <property type="entry name" value="HYDROXYLYSINE KINASE"/>
    <property type="match status" value="1"/>
</dbReference>
<evidence type="ECO:0000256" key="8">
    <source>
        <dbReference type="ARBA" id="ARBA00038873"/>
    </source>
</evidence>
<evidence type="ECO:0000256" key="4">
    <source>
        <dbReference type="ARBA" id="ARBA00022679"/>
    </source>
</evidence>
<evidence type="ECO:0000256" key="9">
    <source>
        <dbReference type="ARBA" id="ARBA00040505"/>
    </source>
</evidence>
<evidence type="ECO:0000256" key="2">
    <source>
        <dbReference type="ARBA" id="ARBA00006219"/>
    </source>
</evidence>
<dbReference type="OrthoDB" id="9973935at2759"/>
<dbReference type="EMBL" id="JAIZAY010000014">
    <property type="protein sequence ID" value="KAJ8029817.1"/>
    <property type="molecule type" value="Genomic_DNA"/>
</dbReference>
<name>A0A9Q1GZF4_HOLLE</name>
<evidence type="ECO:0000256" key="5">
    <source>
        <dbReference type="ARBA" id="ARBA00022777"/>
    </source>
</evidence>
<dbReference type="AlphaFoldDB" id="A0A9Q1GZF4"/>
<accession>A0A9Q1GZF4</accession>
<dbReference type="InterPro" id="IPR002575">
    <property type="entry name" value="Aminoglycoside_PTrfase"/>
</dbReference>
<dbReference type="EC" id="2.7.1.81" evidence="8"/>
<keyword evidence="3" id="KW-0963">Cytoplasm</keyword>
<evidence type="ECO:0000256" key="6">
    <source>
        <dbReference type="ARBA" id="ARBA00036820"/>
    </source>
</evidence>
<evidence type="ECO:0000256" key="3">
    <source>
        <dbReference type="ARBA" id="ARBA00022490"/>
    </source>
</evidence>
<evidence type="ECO:0000256" key="1">
    <source>
        <dbReference type="ARBA" id="ARBA00004496"/>
    </source>
</evidence>
<dbReference type="GO" id="GO:0047992">
    <property type="term" value="F:hydroxylysine kinase activity"/>
    <property type="evidence" value="ECO:0007669"/>
    <property type="project" value="UniProtKB-EC"/>
</dbReference>
<sequence>MTMSRCALEAKRIVKHLYNSEVVTIERLKCYEGYNFLCQVRPEIYERNSHSNDCSVVLKFLPSKETVCQIQQCQLDVIRFLQCKGFPCPKPVLSRNGKFIEKLPKEYRMQEYDKDDSDTLLPGDEFFMVTLLRYIPGDMLSSLHPVPGHLFHEAGETLATFHEITKNYDGDLQLLREYSHQSQWSLEQLPQLVNFLWVLQDDWLKSVVPEIVHQFEEKVLPRLSELPKGVIHGDFNDDNIIILRSLSEQQEKPNGQSVETDVSISGIVDFGDTSFSCLVFDIAIALSFMVITDVPNIMEAARLFIKGYTSKRKLLQSEKDVLFTSVIARLAQNIVLALQDYRIDPSNAYLLASMDDYPVALKKLLSCTEHEIRTQWQL</sequence>
<gene>
    <name evidence="11" type="ORF">HOLleu_29311</name>
</gene>
<evidence type="ECO:0000256" key="7">
    <source>
        <dbReference type="ARBA" id="ARBA00037368"/>
    </source>
</evidence>
<evidence type="ECO:0000259" key="10">
    <source>
        <dbReference type="Pfam" id="PF01636"/>
    </source>
</evidence>
<dbReference type="GO" id="GO:0005737">
    <property type="term" value="C:cytoplasm"/>
    <property type="evidence" value="ECO:0007669"/>
    <property type="project" value="UniProtKB-SubCell"/>
</dbReference>
<dbReference type="SUPFAM" id="SSF56112">
    <property type="entry name" value="Protein kinase-like (PK-like)"/>
    <property type="match status" value="1"/>
</dbReference>
<keyword evidence="4" id="KW-0808">Transferase</keyword>
<dbReference type="InterPro" id="IPR011009">
    <property type="entry name" value="Kinase-like_dom_sf"/>
</dbReference>
<dbReference type="Proteomes" id="UP001152320">
    <property type="component" value="Chromosome 14"/>
</dbReference>
<comment type="similarity">
    <text evidence="2">Belongs to the aminoglycoside phosphotransferase family.</text>
</comment>
<dbReference type="InterPro" id="IPR050249">
    <property type="entry name" value="Pseudomonas-type_ThrB"/>
</dbReference>
<dbReference type="Gene3D" id="3.90.1200.10">
    <property type="match status" value="1"/>
</dbReference>
<feature type="domain" description="Aminoglycoside phosphotransferase" evidence="10">
    <location>
        <begin position="55"/>
        <end position="296"/>
    </location>
</feature>
<dbReference type="Pfam" id="PF01636">
    <property type="entry name" value="APH"/>
    <property type="match status" value="1"/>
</dbReference>
<comment type="function">
    <text evidence="7">Catalyzes the GTP-dependent phosphorylation of 5-hydroxy-L-lysine.</text>
</comment>